<accession>A0A6A7WA87</accession>
<feature type="chain" id="PRO_5025685893" evidence="1">
    <location>
        <begin position="20"/>
        <end position="484"/>
    </location>
</feature>
<reference evidence="2 3" key="1">
    <citation type="submission" date="2019-09" db="EMBL/GenBank/DDBJ databases">
        <title>Distinct polysaccharide growth profiles of human intestinal Prevotella copri isolates.</title>
        <authorList>
            <person name="Fehlner-Peach H."/>
            <person name="Magnabosco C."/>
            <person name="Raghavan V."/>
            <person name="Scher J.U."/>
            <person name="Tett A."/>
            <person name="Cox L.M."/>
            <person name="Gottsegen C."/>
            <person name="Watters A."/>
            <person name="Wiltshire- Gordon J.D."/>
            <person name="Segata N."/>
            <person name="Bonneau R."/>
            <person name="Littman D.R."/>
        </authorList>
    </citation>
    <scope>NUCLEOTIDE SEQUENCE [LARGE SCALE GENOMIC DNA]</scope>
    <source>
        <strain evidence="3">iAQ1173</strain>
    </source>
</reference>
<evidence type="ECO:0000256" key="1">
    <source>
        <dbReference type="SAM" id="SignalP"/>
    </source>
</evidence>
<keyword evidence="1" id="KW-0732">Signal</keyword>
<evidence type="ECO:0000313" key="3">
    <source>
        <dbReference type="Proteomes" id="UP000384372"/>
    </source>
</evidence>
<name>A0A6A7WA87_9BACT</name>
<dbReference type="Gene3D" id="2.60.120.260">
    <property type="entry name" value="Galactose-binding domain-like"/>
    <property type="match status" value="1"/>
</dbReference>
<dbReference type="Proteomes" id="UP000384372">
    <property type="component" value="Unassembled WGS sequence"/>
</dbReference>
<gene>
    <name evidence="2" type="ORF">F7D20_05405</name>
</gene>
<sequence>MKKVFTLCVAIMASVATFAQTTLWDGENCNEGTDGGFWERCNRSVVVNPQKNDVNPSDKCLEFKITGNEWNNGSAAIGLSTSSFESKRISLMIKKDKNSNVRIEIKCNDVIKKVAAWYGGNGTWQKLYFDFSTNGVEGNPTEITIFPTTDAVDGEQTIYLDDIQIEEAPKVNSTVLSTITDKNLKGVIKPSGTWLKGVCQNADDEWKRVEYNDFTTLASKISDNPANIDIRGFVVKAEDINAMRGDHKNILVYADEANDDAENVVKGGTCANLVLDESMSFMANEGFLATNVTLNRTVNAGNNTMCLPFWVNKKDMKAESIATFKEKAENKSVVTFVKVDHVEANVPFIANYNEAVTKFTFANKGVAKTEGLGKTFVGTYTPGSAKGKYGLTANNTFQKGGVSATTKAFRAFLELPEGNGAKTLSLDFIDGESTGIEDATISFGNKGVKVYSLQGNLIATASSMSELHLNNGIYIINNKKVIIK</sequence>
<dbReference type="EMBL" id="VZAD01000042">
    <property type="protein sequence ID" value="MQP11413.1"/>
    <property type="molecule type" value="Genomic_DNA"/>
</dbReference>
<evidence type="ECO:0000313" key="2">
    <source>
        <dbReference type="EMBL" id="MQP11413.1"/>
    </source>
</evidence>
<comment type="caution">
    <text evidence="2">The sequence shown here is derived from an EMBL/GenBank/DDBJ whole genome shotgun (WGS) entry which is preliminary data.</text>
</comment>
<dbReference type="OrthoDB" id="1063494at2"/>
<keyword evidence="3" id="KW-1185">Reference proteome</keyword>
<feature type="signal peptide" evidence="1">
    <location>
        <begin position="1"/>
        <end position="19"/>
    </location>
</feature>
<organism evidence="2 3">
    <name type="scientific">Segatella copri</name>
    <dbReference type="NCBI Taxonomy" id="165179"/>
    <lineage>
        <taxon>Bacteria</taxon>
        <taxon>Pseudomonadati</taxon>
        <taxon>Bacteroidota</taxon>
        <taxon>Bacteroidia</taxon>
        <taxon>Bacteroidales</taxon>
        <taxon>Prevotellaceae</taxon>
        <taxon>Segatella</taxon>
    </lineage>
</organism>
<dbReference type="RefSeq" id="WP_158463162.1">
    <property type="nucleotide sequence ID" value="NZ_VZAD01000042.1"/>
</dbReference>
<dbReference type="AlphaFoldDB" id="A0A6A7WA87"/>
<protein>
    <submittedName>
        <fullName evidence="2">Uncharacterized protein</fullName>
    </submittedName>
</protein>
<proteinExistence type="predicted"/>